<evidence type="ECO:0000259" key="5">
    <source>
        <dbReference type="PROSITE" id="PS50937"/>
    </source>
</evidence>
<dbReference type="CDD" id="cd01109">
    <property type="entry name" value="HTH_YyaN"/>
    <property type="match status" value="1"/>
</dbReference>
<name>A0A0R2AJW1_9LACO</name>
<evidence type="ECO:0000256" key="4">
    <source>
        <dbReference type="ARBA" id="ARBA00023163"/>
    </source>
</evidence>
<dbReference type="GO" id="GO:0003677">
    <property type="term" value="F:DNA binding"/>
    <property type="evidence" value="ECO:0007669"/>
    <property type="project" value="UniProtKB-KW"/>
</dbReference>
<keyword evidence="7" id="KW-1185">Reference proteome</keyword>
<evidence type="ECO:0000256" key="2">
    <source>
        <dbReference type="ARBA" id="ARBA00023015"/>
    </source>
</evidence>
<accession>A0A0R2AJW1</accession>
<protein>
    <submittedName>
        <fullName evidence="6">Transcriptional regulator</fullName>
    </submittedName>
</protein>
<feature type="domain" description="HTH merR-type" evidence="5">
    <location>
        <begin position="3"/>
        <end position="72"/>
    </location>
</feature>
<dbReference type="Gene3D" id="1.10.1660.10">
    <property type="match status" value="1"/>
</dbReference>
<reference evidence="6 7" key="1">
    <citation type="journal article" date="2015" name="Genome Announc.">
        <title>Expanding the biotechnology potential of lactobacilli through comparative genomics of 213 strains and associated genera.</title>
        <authorList>
            <person name="Sun Z."/>
            <person name="Harris H.M."/>
            <person name="McCann A."/>
            <person name="Guo C."/>
            <person name="Argimon S."/>
            <person name="Zhang W."/>
            <person name="Yang X."/>
            <person name="Jeffery I.B."/>
            <person name="Cooney J.C."/>
            <person name="Kagawa T.F."/>
            <person name="Liu W."/>
            <person name="Song Y."/>
            <person name="Salvetti E."/>
            <person name="Wrobel A."/>
            <person name="Rasinkangas P."/>
            <person name="Parkhill J."/>
            <person name="Rea M.C."/>
            <person name="O'Sullivan O."/>
            <person name="Ritari J."/>
            <person name="Douillard F.P."/>
            <person name="Paul Ross R."/>
            <person name="Yang R."/>
            <person name="Briner A.E."/>
            <person name="Felis G.E."/>
            <person name="de Vos W.M."/>
            <person name="Barrangou R."/>
            <person name="Klaenhammer T.R."/>
            <person name="Caufield P.W."/>
            <person name="Cui Y."/>
            <person name="Zhang H."/>
            <person name="O'Toole P.W."/>
        </authorList>
    </citation>
    <scope>NUCLEOTIDE SEQUENCE [LARGE SCALE GENOMIC DNA]</scope>
    <source>
        <strain evidence="6 7">DSM 23829</strain>
    </source>
</reference>
<dbReference type="EMBL" id="AYYQ01000036">
    <property type="protein sequence ID" value="KRM67560.1"/>
    <property type="molecule type" value="Genomic_DNA"/>
</dbReference>
<dbReference type="GO" id="GO:0003700">
    <property type="term" value="F:DNA-binding transcription factor activity"/>
    <property type="evidence" value="ECO:0007669"/>
    <property type="project" value="InterPro"/>
</dbReference>
<keyword evidence="3" id="KW-0238">DNA-binding</keyword>
<dbReference type="SMART" id="SM00422">
    <property type="entry name" value="HTH_MERR"/>
    <property type="match status" value="1"/>
</dbReference>
<evidence type="ECO:0000256" key="3">
    <source>
        <dbReference type="ARBA" id="ARBA00023125"/>
    </source>
</evidence>
<dbReference type="SUPFAM" id="SSF46955">
    <property type="entry name" value="Putative DNA-binding domain"/>
    <property type="match status" value="1"/>
</dbReference>
<dbReference type="OrthoDB" id="9811174at2"/>
<dbReference type="PATRIC" id="fig|1423781.4.peg.729"/>
<dbReference type="InterPro" id="IPR047057">
    <property type="entry name" value="MerR_fam"/>
</dbReference>
<keyword evidence="2" id="KW-0805">Transcription regulation</keyword>
<dbReference type="Pfam" id="PF13411">
    <property type="entry name" value="MerR_1"/>
    <property type="match status" value="1"/>
</dbReference>
<dbReference type="RefSeq" id="WP_054658193.1">
    <property type="nucleotide sequence ID" value="NZ_AYYQ01000036.1"/>
</dbReference>
<organism evidence="6 7">
    <name type="scientific">Apilactobacillus ozensis DSM 23829 = JCM 17196</name>
    <dbReference type="NCBI Taxonomy" id="1423781"/>
    <lineage>
        <taxon>Bacteria</taxon>
        <taxon>Bacillati</taxon>
        <taxon>Bacillota</taxon>
        <taxon>Bacilli</taxon>
        <taxon>Lactobacillales</taxon>
        <taxon>Lactobacillaceae</taxon>
        <taxon>Apilactobacillus</taxon>
    </lineage>
</organism>
<dbReference type="Proteomes" id="UP000052012">
    <property type="component" value="Unassembled WGS sequence"/>
</dbReference>
<dbReference type="PANTHER" id="PTHR30204:SF69">
    <property type="entry name" value="MERR-FAMILY TRANSCRIPTIONAL REGULATOR"/>
    <property type="match status" value="1"/>
</dbReference>
<dbReference type="STRING" id="1423781.FD06_GL000711"/>
<comment type="caution">
    <text evidence="6">The sequence shown here is derived from an EMBL/GenBank/DDBJ whole genome shotgun (WGS) entry which is preliminary data.</text>
</comment>
<dbReference type="AlphaFoldDB" id="A0A0R2AJW1"/>
<evidence type="ECO:0000313" key="6">
    <source>
        <dbReference type="EMBL" id="KRM67560.1"/>
    </source>
</evidence>
<keyword evidence="4" id="KW-0804">Transcription</keyword>
<proteinExistence type="predicted"/>
<dbReference type="PROSITE" id="PS50937">
    <property type="entry name" value="HTH_MERR_2"/>
    <property type="match status" value="1"/>
</dbReference>
<dbReference type="InterPro" id="IPR000551">
    <property type="entry name" value="MerR-type_HTH_dom"/>
</dbReference>
<dbReference type="PANTHER" id="PTHR30204">
    <property type="entry name" value="REDOX-CYCLING DRUG-SENSING TRANSCRIPTIONAL ACTIVATOR SOXR"/>
    <property type="match status" value="1"/>
</dbReference>
<gene>
    <name evidence="6" type="ORF">FD06_GL000711</name>
</gene>
<evidence type="ECO:0000256" key="1">
    <source>
        <dbReference type="ARBA" id="ARBA00022491"/>
    </source>
</evidence>
<evidence type="ECO:0000313" key="7">
    <source>
        <dbReference type="Proteomes" id="UP000052012"/>
    </source>
</evidence>
<dbReference type="InterPro" id="IPR009061">
    <property type="entry name" value="DNA-bd_dom_put_sf"/>
</dbReference>
<keyword evidence="1" id="KW-0678">Repressor</keyword>
<sequence>MSNLTITEISNKYNINQNTIRYYERIGLLPRVPRQSNGNRYYNDKMQKWLEMLLCLRHSGISIEVLYEYVELLQAGDATLKTRENLLRDQVNILVSKQNDIQKSIDRLNSKIALYNSGEIKKHKSYFEEYEIAKEIEKDNKNKQNLTHKH</sequence>
<dbReference type="SMR" id="A0A0R2AJW1"/>